<name>K6X2X9_9ACTN</name>
<comment type="caution">
    <text evidence="2">The sequence shown here is derived from an EMBL/GenBank/DDBJ whole genome shotgun (WGS) entry which is preliminary data.</text>
</comment>
<protein>
    <submittedName>
        <fullName evidence="2">Uncharacterized protein</fullName>
    </submittedName>
</protein>
<sequence>MRTIGRPTTTADRVEDALAGGGFFTYEALVHRVWPIPETRPSTAKEVVRNIVSKMKARNEVETATLNRRTIVRLVDAPAPQQHNSPEPPQDDDESFDFEFDSDDDDFEFD</sequence>
<evidence type="ECO:0000313" key="3">
    <source>
        <dbReference type="Proteomes" id="UP000008363"/>
    </source>
</evidence>
<organism evidence="2 3">
    <name type="scientific">Gordonia rhizosphera NBRC 16068</name>
    <dbReference type="NCBI Taxonomy" id="1108045"/>
    <lineage>
        <taxon>Bacteria</taxon>
        <taxon>Bacillati</taxon>
        <taxon>Actinomycetota</taxon>
        <taxon>Actinomycetes</taxon>
        <taxon>Mycobacteriales</taxon>
        <taxon>Gordoniaceae</taxon>
        <taxon>Gordonia</taxon>
    </lineage>
</organism>
<accession>K6X2X9</accession>
<proteinExistence type="predicted"/>
<gene>
    <name evidence="2" type="ORF">GORHZ_207_00080</name>
</gene>
<dbReference type="RefSeq" id="WP_006338123.1">
    <property type="nucleotide sequence ID" value="NZ_BAHC01000207.1"/>
</dbReference>
<feature type="region of interest" description="Disordered" evidence="1">
    <location>
        <begin position="74"/>
        <end position="110"/>
    </location>
</feature>
<evidence type="ECO:0000313" key="2">
    <source>
        <dbReference type="EMBL" id="GAB93159.1"/>
    </source>
</evidence>
<dbReference type="EMBL" id="BAHC01000207">
    <property type="protein sequence ID" value="GAB93159.1"/>
    <property type="molecule type" value="Genomic_DNA"/>
</dbReference>
<evidence type="ECO:0000256" key="1">
    <source>
        <dbReference type="SAM" id="MobiDB-lite"/>
    </source>
</evidence>
<feature type="compositionally biased region" description="Acidic residues" evidence="1">
    <location>
        <begin position="89"/>
        <end position="110"/>
    </location>
</feature>
<dbReference type="Proteomes" id="UP000008363">
    <property type="component" value="Unassembled WGS sequence"/>
</dbReference>
<reference evidence="2 3" key="1">
    <citation type="submission" date="2012-08" db="EMBL/GenBank/DDBJ databases">
        <title>Whole genome shotgun sequence of Gordonia rhizosphera NBRC 16068.</title>
        <authorList>
            <person name="Takarada H."/>
            <person name="Isaki S."/>
            <person name="Hosoyama A."/>
            <person name="Tsuchikane K."/>
            <person name="Katsumata H."/>
            <person name="Baba S."/>
            <person name="Ohji S."/>
            <person name="Yamazaki S."/>
            <person name="Fujita N."/>
        </authorList>
    </citation>
    <scope>NUCLEOTIDE SEQUENCE [LARGE SCALE GENOMIC DNA]</scope>
    <source>
        <strain evidence="2 3">NBRC 16068</strain>
    </source>
</reference>
<keyword evidence="3" id="KW-1185">Reference proteome</keyword>
<dbReference type="AlphaFoldDB" id="K6X2X9"/>